<dbReference type="EMBL" id="AEEH01000014">
    <property type="protein sequence ID" value="EFM26209.1"/>
    <property type="molecule type" value="Genomic_DNA"/>
</dbReference>
<dbReference type="FunFam" id="3.30.70.360:FF:000014">
    <property type="entry name" value="N-acyl-L-amino acid amidohydrolase"/>
    <property type="match status" value="1"/>
</dbReference>
<comment type="similarity">
    <text evidence="1">Belongs to the peptidase M20 family.</text>
</comment>
<dbReference type="Gene3D" id="3.40.630.10">
    <property type="entry name" value="Zn peptidases"/>
    <property type="match status" value="1"/>
</dbReference>
<dbReference type="InterPro" id="IPR002933">
    <property type="entry name" value="Peptidase_M20"/>
</dbReference>
<evidence type="ECO:0000256" key="1">
    <source>
        <dbReference type="ARBA" id="ARBA00006153"/>
    </source>
</evidence>
<reference evidence="5 6" key="1">
    <citation type="submission" date="2010-07" db="EMBL/GenBank/DDBJ databases">
        <authorList>
            <person name="Muzny D."/>
            <person name="Qin X."/>
            <person name="Deng J."/>
            <person name="Jiang H."/>
            <person name="Liu Y."/>
            <person name="Qu J."/>
            <person name="Song X.-Z."/>
            <person name="Zhang L."/>
            <person name="Thornton R."/>
            <person name="Coyle M."/>
            <person name="Francisco L."/>
            <person name="Jackson L."/>
            <person name="Javaid M."/>
            <person name="Korchina V."/>
            <person name="Kovar C."/>
            <person name="Mata R."/>
            <person name="Mathew T."/>
            <person name="Ngo R."/>
            <person name="Nguyen L."/>
            <person name="Nguyen N."/>
            <person name="Okwuonu G."/>
            <person name="Ongeri F."/>
            <person name="Pham C."/>
            <person name="Simmons D."/>
            <person name="Wilczek-Boney K."/>
            <person name="Hale W."/>
            <person name="Jakkamsetti A."/>
            <person name="Pham P."/>
            <person name="Ruth R."/>
            <person name="San Lucas F."/>
            <person name="Warren J."/>
            <person name="Zhang J."/>
            <person name="Zhao Z."/>
            <person name="Zhou C."/>
            <person name="Zhu D."/>
            <person name="Lee S."/>
            <person name="Bess C."/>
            <person name="Blankenburg K."/>
            <person name="Forbes L."/>
            <person name="Fu Q."/>
            <person name="Gubbala S."/>
            <person name="Hirani K."/>
            <person name="Jayaseelan J.C."/>
            <person name="Lara F."/>
            <person name="Munidasa M."/>
            <person name="Palculict T."/>
            <person name="Patil S."/>
            <person name="Pu L.-L."/>
            <person name="Saada N."/>
            <person name="Tang L."/>
            <person name="Weissenberger G."/>
            <person name="Zhu Y."/>
            <person name="Hemphill L."/>
            <person name="Shang Y."/>
            <person name="Youmans B."/>
            <person name="Ayvaz T."/>
            <person name="Ross M."/>
            <person name="Santibanez J."/>
            <person name="Aqrawi P."/>
            <person name="Gross S."/>
            <person name="Joshi V."/>
            <person name="Fowler G."/>
            <person name="Nazareth L."/>
            <person name="Reid J."/>
            <person name="Worley K."/>
            <person name="Petrosino J."/>
            <person name="Highlander S."/>
            <person name="Gibbs R."/>
        </authorList>
    </citation>
    <scope>NUCLEOTIDE SEQUENCE [LARGE SCALE GENOMIC DNA]</scope>
    <source>
        <strain evidence="5 6">ATCC BAA-1640</strain>
    </source>
</reference>
<dbReference type="SUPFAM" id="SSF53187">
    <property type="entry name" value="Zn-dependent exopeptidases"/>
    <property type="match status" value="1"/>
</dbReference>
<evidence type="ECO:0000256" key="3">
    <source>
        <dbReference type="PIRSR" id="PIRSR005962-1"/>
    </source>
</evidence>
<dbReference type="NCBIfam" id="TIGR01891">
    <property type="entry name" value="amidohydrolases"/>
    <property type="match status" value="1"/>
</dbReference>
<feature type="domain" description="Peptidase M20 dimerisation" evidence="4">
    <location>
        <begin position="189"/>
        <end position="287"/>
    </location>
</feature>
<dbReference type="CDD" id="cd03886">
    <property type="entry name" value="M20_Acy1"/>
    <property type="match status" value="1"/>
</dbReference>
<keyword evidence="5" id="KW-0121">Carboxypeptidase</keyword>
<feature type="binding site" evidence="3">
    <location>
        <position position="104"/>
    </location>
    <ligand>
        <name>Mn(2+)</name>
        <dbReference type="ChEBI" id="CHEBI:29035"/>
        <label>2</label>
    </ligand>
</feature>
<dbReference type="AlphaFoldDB" id="E0NJ90"/>
<dbReference type="PANTHER" id="PTHR11014:SF63">
    <property type="entry name" value="METALLOPEPTIDASE, PUTATIVE (AFU_ORTHOLOGUE AFUA_6G09600)-RELATED"/>
    <property type="match status" value="1"/>
</dbReference>
<dbReference type="Proteomes" id="UP000003280">
    <property type="component" value="Unassembled WGS sequence"/>
</dbReference>
<feature type="binding site" evidence="3">
    <location>
        <position position="164"/>
    </location>
    <ligand>
        <name>Mn(2+)</name>
        <dbReference type="ChEBI" id="CHEBI:29035"/>
        <label>2</label>
    </ligand>
</feature>
<dbReference type="InterPro" id="IPR011650">
    <property type="entry name" value="Peptidase_M20_dimer"/>
</dbReference>
<feature type="binding site" evidence="3">
    <location>
        <position position="102"/>
    </location>
    <ligand>
        <name>Mn(2+)</name>
        <dbReference type="ChEBI" id="CHEBI:29035"/>
        <label>2</label>
    </ligand>
</feature>
<proteinExistence type="inferred from homology"/>
<dbReference type="PANTHER" id="PTHR11014">
    <property type="entry name" value="PEPTIDASE M20 FAMILY MEMBER"/>
    <property type="match status" value="1"/>
</dbReference>
<dbReference type="GO" id="GO:0046872">
    <property type="term" value="F:metal ion binding"/>
    <property type="evidence" value="ECO:0007669"/>
    <property type="project" value="UniProtKB-KW"/>
</dbReference>
<evidence type="ECO:0000313" key="5">
    <source>
        <dbReference type="EMBL" id="EFM26209.1"/>
    </source>
</evidence>
<dbReference type="Gene3D" id="3.30.70.360">
    <property type="match status" value="1"/>
</dbReference>
<dbReference type="EC" id="3.4.17.-" evidence="5"/>
<keyword evidence="3" id="KW-0464">Manganese</keyword>
<dbReference type="InterPro" id="IPR036264">
    <property type="entry name" value="Bact_exopeptidase_dim_dom"/>
</dbReference>
<dbReference type="Pfam" id="PF07687">
    <property type="entry name" value="M20_dimer"/>
    <property type="match status" value="1"/>
</dbReference>
<dbReference type="PIRSF" id="PIRSF005962">
    <property type="entry name" value="Pept_M20D_amidohydro"/>
    <property type="match status" value="1"/>
</dbReference>
<comment type="cofactor">
    <cofactor evidence="3">
        <name>Mn(2+)</name>
        <dbReference type="ChEBI" id="CHEBI:29035"/>
    </cofactor>
    <text evidence="3">The Mn(2+) ion enhances activity.</text>
</comment>
<keyword evidence="3" id="KW-0479">Metal-binding</keyword>
<keyword evidence="5" id="KW-0645">Protease</keyword>
<feature type="binding site" evidence="3">
    <location>
        <position position="367"/>
    </location>
    <ligand>
        <name>Mn(2+)</name>
        <dbReference type="ChEBI" id="CHEBI:29035"/>
        <label>2</label>
    </ligand>
</feature>
<dbReference type="STRING" id="862517.HMPREF9225_0229"/>
<dbReference type="GO" id="GO:0004180">
    <property type="term" value="F:carboxypeptidase activity"/>
    <property type="evidence" value="ECO:0007669"/>
    <property type="project" value="UniProtKB-KW"/>
</dbReference>
<evidence type="ECO:0000313" key="6">
    <source>
        <dbReference type="Proteomes" id="UP000003280"/>
    </source>
</evidence>
<dbReference type="SUPFAM" id="SSF55031">
    <property type="entry name" value="Bacterial exopeptidase dimerisation domain"/>
    <property type="match status" value="1"/>
</dbReference>
<dbReference type="Pfam" id="PF01546">
    <property type="entry name" value="Peptidase_M20"/>
    <property type="match status" value="1"/>
</dbReference>
<dbReference type="HOGENOM" id="CLU_023257_0_1_9"/>
<sequence length="396" mass="44059">MKMNILEEVKNIEEEIINFRRDLHRIPELQLNLPKTMEYIGKVLDENEISYRKLMEGNGVVAEINGKNPGGCIAIRADSDALPIEEETGLPFKSENGCMHACGHDGHTAMALGAALILNKNRDKFNGAVKIFFQPGEEYPGGALPMIEEGCMEDPKVERVIGLHNGQLFPIEPGKVGFMPGEMMAAMDRFKITVIGKGTHGATPHLGKDPIPCICEIVNGLQKIVSRMVNPAEKVLLSVCQIHGGFTQNIIPDTVFVEGTVRTFDDEVRKNIAENIKNISENIAKAYGMDAEVEYDFKYPAVINDEEFTEYVAGCAREILGDERVEYLKEPSFGGEDMAYFLREAKGTFFALSNPKVHECGKIYPHHSPKFDIDESKFYMGTAIFVKVAMDYLNGK</sequence>
<comment type="caution">
    <text evidence="5">The sequence shown here is derived from an EMBL/GenBank/DDBJ whole genome shotgun (WGS) entry which is preliminary data.</text>
</comment>
<dbReference type="eggNOG" id="COG1473">
    <property type="taxonomic scope" value="Bacteria"/>
</dbReference>
<gene>
    <name evidence="5" type="ORF">HMPREF9225_0229</name>
</gene>
<keyword evidence="2 5" id="KW-0378">Hydrolase</keyword>
<keyword evidence="6" id="KW-1185">Reference proteome</keyword>
<protein>
    <submittedName>
        <fullName evidence="5">Amidohydrolase</fullName>
        <ecNumber evidence="5">3.4.17.-</ecNumber>
    </submittedName>
</protein>
<accession>E0NJ90</accession>
<dbReference type="InterPro" id="IPR017439">
    <property type="entry name" value="Amidohydrolase"/>
</dbReference>
<feature type="binding site" evidence="3">
    <location>
        <position position="138"/>
    </location>
    <ligand>
        <name>Mn(2+)</name>
        <dbReference type="ChEBI" id="CHEBI:29035"/>
        <label>2</label>
    </ligand>
</feature>
<name>E0NJ90_9FIRM</name>
<evidence type="ECO:0000259" key="4">
    <source>
        <dbReference type="Pfam" id="PF07687"/>
    </source>
</evidence>
<evidence type="ECO:0000256" key="2">
    <source>
        <dbReference type="ARBA" id="ARBA00022801"/>
    </source>
</evidence>
<organism evidence="5 6">
    <name type="scientific">Peptoniphilus duerdenii ATCC BAA-1640</name>
    <dbReference type="NCBI Taxonomy" id="862517"/>
    <lineage>
        <taxon>Bacteria</taxon>
        <taxon>Bacillati</taxon>
        <taxon>Bacillota</taxon>
        <taxon>Tissierellia</taxon>
        <taxon>Tissierellales</taxon>
        <taxon>Peptoniphilaceae</taxon>
        <taxon>Peptoniphilus</taxon>
    </lineage>
</organism>